<feature type="compositionally biased region" description="Basic and acidic residues" evidence="1">
    <location>
        <begin position="100"/>
        <end position="110"/>
    </location>
</feature>
<evidence type="ECO:0000313" key="4">
    <source>
        <dbReference type="Proteomes" id="UP000095284"/>
    </source>
</evidence>
<evidence type="ECO:0000313" key="6">
    <source>
        <dbReference type="WBParaSite" id="BXY_1637400.1"/>
    </source>
</evidence>
<organism evidence="4 6">
    <name type="scientific">Bursaphelenchus xylophilus</name>
    <name type="common">Pinewood nematode worm</name>
    <name type="synonym">Aphelenchoides xylophilus</name>
    <dbReference type="NCBI Taxonomy" id="6326"/>
    <lineage>
        <taxon>Eukaryota</taxon>
        <taxon>Metazoa</taxon>
        <taxon>Ecdysozoa</taxon>
        <taxon>Nematoda</taxon>
        <taxon>Chromadorea</taxon>
        <taxon>Rhabditida</taxon>
        <taxon>Tylenchina</taxon>
        <taxon>Tylenchomorpha</taxon>
        <taxon>Aphelenchoidea</taxon>
        <taxon>Aphelenchoididae</taxon>
        <taxon>Bursaphelenchus</taxon>
    </lineage>
</organism>
<dbReference type="Proteomes" id="UP000582659">
    <property type="component" value="Unassembled WGS sequence"/>
</dbReference>
<evidence type="ECO:0000313" key="5">
    <source>
        <dbReference type="Proteomes" id="UP000659654"/>
    </source>
</evidence>
<dbReference type="AlphaFoldDB" id="A0A1I7STK4"/>
<feature type="compositionally biased region" description="Polar residues" evidence="1">
    <location>
        <begin position="175"/>
        <end position="185"/>
    </location>
</feature>
<evidence type="ECO:0000256" key="1">
    <source>
        <dbReference type="SAM" id="MobiDB-lite"/>
    </source>
</evidence>
<protein>
    <submittedName>
        <fullName evidence="2">(pine wood nematode) hypothetical protein</fullName>
    </submittedName>
</protein>
<sequence>MRSVASSGIPPKSATSRESRPRQPRPNLPPAPSTSRQVRPSRVDEDDDASSEPDIKMHQESLKQWAMEQPSVNVKQDNPQTRLQSNNVNNLQPHGNPKPDSIKKEPTVVNHVHETESELIFEKSEELQTADKMETVHPVEDFHDFSKSVIKKKTDTQIAQPKGEKSEPSSKPSELQNNGTIKSDE</sequence>
<accession>A0A1I7STK4</accession>
<evidence type="ECO:0000313" key="2">
    <source>
        <dbReference type="EMBL" id="CAD5221368.1"/>
    </source>
</evidence>
<reference evidence="3" key="2">
    <citation type="submission" date="2020-08" db="EMBL/GenBank/DDBJ databases">
        <authorList>
            <person name="Kikuchi T."/>
        </authorList>
    </citation>
    <scope>NUCLEOTIDE SEQUENCE</scope>
    <source>
        <strain evidence="2">Ka4C1</strain>
    </source>
</reference>
<proteinExistence type="predicted"/>
<dbReference type="EMBL" id="CAJFDI010000003">
    <property type="protein sequence ID" value="CAD5221368.1"/>
    <property type="molecule type" value="Genomic_DNA"/>
</dbReference>
<keyword evidence="5" id="KW-1185">Reference proteome</keyword>
<dbReference type="EMBL" id="CAJFCV020000003">
    <property type="protein sequence ID" value="CAG9108297.1"/>
    <property type="molecule type" value="Genomic_DNA"/>
</dbReference>
<dbReference type="WBParaSite" id="BXY_1637400.1">
    <property type="protein sequence ID" value="BXY_1637400.1"/>
    <property type="gene ID" value="BXY_1637400"/>
</dbReference>
<name>A0A1I7STK4_BURXY</name>
<feature type="region of interest" description="Disordered" evidence="1">
    <location>
        <begin position="1"/>
        <end position="110"/>
    </location>
</feature>
<reference evidence="6" key="1">
    <citation type="submission" date="2016-11" db="UniProtKB">
        <authorList>
            <consortium name="WormBaseParasite"/>
        </authorList>
    </citation>
    <scope>IDENTIFICATION</scope>
</reference>
<evidence type="ECO:0000313" key="3">
    <source>
        <dbReference type="EMBL" id="CAG9108297.1"/>
    </source>
</evidence>
<dbReference type="Proteomes" id="UP000095284">
    <property type="component" value="Unplaced"/>
</dbReference>
<gene>
    <name evidence="2" type="ORF">BXYJ_LOCUS6643</name>
</gene>
<dbReference type="Proteomes" id="UP000659654">
    <property type="component" value="Unassembled WGS sequence"/>
</dbReference>
<feature type="region of interest" description="Disordered" evidence="1">
    <location>
        <begin position="147"/>
        <end position="185"/>
    </location>
</feature>
<feature type="compositionally biased region" description="Polar residues" evidence="1">
    <location>
        <begin position="70"/>
        <end position="93"/>
    </location>
</feature>